<evidence type="ECO:0000256" key="3">
    <source>
        <dbReference type="ARBA" id="ARBA00011270"/>
    </source>
</evidence>
<keyword evidence="4 9" id="KW-0028">Amino-acid biosynthesis</keyword>
<evidence type="ECO:0000256" key="11">
    <source>
        <dbReference type="SAM" id="MobiDB-lite"/>
    </source>
</evidence>
<comment type="catalytic activity">
    <reaction evidence="8 9">
        <text>(1S,2R)-1-C-(indol-3-yl)glycerol 3-phosphate + L-serine = D-glyceraldehyde 3-phosphate + L-tryptophan + H2O</text>
        <dbReference type="Rhea" id="RHEA:10532"/>
        <dbReference type="ChEBI" id="CHEBI:15377"/>
        <dbReference type="ChEBI" id="CHEBI:33384"/>
        <dbReference type="ChEBI" id="CHEBI:57912"/>
        <dbReference type="ChEBI" id="CHEBI:58866"/>
        <dbReference type="ChEBI" id="CHEBI:59776"/>
        <dbReference type="EC" id="4.2.1.20"/>
    </reaction>
</comment>
<comment type="similarity">
    <text evidence="9 10">Belongs to the TrpA family.</text>
</comment>
<keyword evidence="5 9" id="KW-0822">Tryptophan biosynthesis</keyword>
<dbReference type="PROSITE" id="PS00167">
    <property type="entry name" value="TRP_SYNTHASE_ALPHA"/>
    <property type="match status" value="1"/>
</dbReference>
<dbReference type="InterPro" id="IPR011060">
    <property type="entry name" value="RibuloseP-bd_barrel"/>
</dbReference>
<dbReference type="GO" id="GO:0005829">
    <property type="term" value="C:cytosol"/>
    <property type="evidence" value="ECO:0007669"/>
    <property type="project" value="TreeGrafter"/>
</dbReference>
<comment type="caution">
    <text evidence="12">The sequence shown here is derived from an EMBL/GenBank/DDBJ whole genome shotgun (WGS) entry which is preliminary data.</text>
</comment>
<evidence type="ECO:0000313" key="13">
    <source>
        <dbReference type="Proteomes" id="UP000542125"/>
    </source>
</evidence>
<evidence type="ECO:0000256" key="10">
    <source>
        <dbReference type="RuleBase" id="RU003662"/>
    </source>
</evidence>
<sequence>MTLTTPQTPDVSSTPSSAPAASVASTSTSRIAAAFARRAQLPKGRPALIPYVTAGDPSPTVTVPVMHALVAAGADILELGVPFSDPMADGPVIQRASERALALGVGLRHVLAMVREFRQTDTTTPVVLMGYANPIERMGQATFAAAAQEVGVDGVLVVDYPPEETVEFAALLAQHHIDPIFLLAPTSTTERIQAIASIAKGYVYYVSLKGVTGAGNIDVQEVSERITTIRKHVLVPVGVGFGIRDAASAAALGAVADAVVIGSKLIQEIEAAVAGVPAEQLADVAARAAGDWLRTIRHALDELPPRAVITETRISA</sequence>
<dbReference type="CDD" id="cd04724">
    <property type="entry name" value="Tryptophan_synthase_alpha"/>
    <property type="match status" value="1"/>
</dbReference>
<feature type="active site" description="Proton acceptor" evidence="9">
    <location>
        <position position="78"/>
    </location>
</feature>
<keyword evidence="13" id="KW-1185">Reference proteome</keyword>
<evidence type="ECO:0000256" key="6">
    <source>
        <dbReference type="ARBA" id="ARBA00023141"/>
    </source>
</evidence>
<proteinExistence type="inferred from homology"/>
<evidence type="ECO:0000256" key="1">
    <source>
        <dbReference type="ARBA" id="ARBA00003365"/>
    </source>
</evidence>
<dbReference type="EC" id="4.2.1.20" evidence="9"/>
<dbReference type="GO" id="GO:0004834">
    <property type="term" value="F:tryptophan synthase activity"/>
    <property type="evidence" value="ECO:0007669"/>
    <property type="project" value="UniProtKB-UniRule"/>
</dbReference>
<dbReference type="InterPro" id="IPR018204">
    <property type="entry name" value="Trp_synthase_alpha_AS"/>
</dbReference>
<dbReference type="PANTHER" id="PTHR43406:SF1">
    <property type="entry name" value="TRYPTOPHAN SYNTHASE ALPHA CHAIN, CHLOROPLASTIC"/>
    <property type="match status" value="1"/>
</dbReference>
<dbReference type="NCBIfam" id="TIGR00262">
    <property type="entry name" value="trpA"/>
    <property type="match status" value="1"/>
</dbReference>
<dbReference type="Gene3D" id="3.20.20.70">
    <property type="entry name" value="Aldolase class I"/>
    <property type="match status" value="1"/>
</dbReference>
<evidence type="ECO:0000313" key="12">
    <source>
        <dbReference type="EMBL" id="NYE84632.1"/>
    </source>
</evidence>
<dbReference type="HAMAP" id="MF_00131">
    <property type="entry name" value="Trp_synth_alpha"/>
    <property type="match status" value="1"/>
</dbReference>
<dbReference type="UniPathway" id="UPA00035">
    <property type="reaction ID" value="UER00044"/>
</dbReference>
<evidence type="ECO:0000256" key="8">
    <source>
        <dbReference type="ARBA" id="ARBA00049047"/>
    </source>
</evidence>
<evidence type="ECO:0000256" key="4">
    <source>
        <dbReference type="ARBA" id="ARBA00022605"/>
    </source>
</evidence>
<dbReference type="Pfam" id="PF00290">
    <property type="entry name" value="Trp_syntA"/>
    <property type="match status" value="1"/>
</dbReference>
<protein>
    <recommendedName>
        <fullName evidence="9">Tryptophan synthase alpha chain</fullName>
        <ecNumber evidence="9">4.2.1.20</ecNumber>
    </recommendedName>
</protein>
<dbReference type="Proteomes" id="UP000542125">
    <property type="component" value="Unassembled WGS sequence"/>
</dbReference>
<evidence type="ECO:0000256" key="2">
    <source>
        <dbReference type="ARBA" id="ARBA00004733"/>
    </source>
</evidence>
<comment type="pathway">
    <text evidence="2 9">Amino-acid biosynthesis; L-tryptophan biosynthesis; L-tryptophan from chorismate: step 5/5.</text>
</comment>
<evidence type="ECO:0000256" key="7">
    <source>
        <dbReference type="ARBA" id="ARBA00023239"/>
    </source>
</evidence>
<dbReference type="SUPFAM" id="SSF51366">
    <property type="entry name" value="Ribulose-phoshate binding barrel"/>
    <property type="match status" value="1"/>
</dbReference>
<reference evidence="12 13" key="1">
    <citation type="submission" date="2020-07" db="EMBL/GenBank/DDBJ databases">
        <title>Genomic Encyclopedia of Type Strains, Phase IV (KMG-V): Genome sequencing to study the core and pangenomes of soil and plant-associated prokaryotes.</title>
        <authorList>
            <person name="Whitman W."/>
        </authorList>
    </citation>
    <scope>NUCLEOTIDE SEQUENCE [LARGE SCALE GENOMIC DNA]</scope>
    <source>
        <strain evidence="12 13">SAS40</strain>
    </source>
</reference>
<dbReference type="EMBL" id="JACBYR010000001">
    <property type="protein sequence ID" value="NYE84632.1"/>
    <property type="molecule type" value="Genomic_DNA"/>
</dbReference>
<feature type="compositionally biased region" description="Polar residues" evidence="11">
    <location>
        <begin position="1"/>
        <end position="11"/>
    </location>
</feature>
<dbReference type="InterPro" id="IPR013785">
    <property type="entry name" value="Aldolase_TIM"/>
</dbReference>
<keyword evidence="7 9" id="KW-0456">Lyase</keyword>
<gene>
    <name evidence="9" type="primary">trpA</name>
    <name evidence="12" type="ORF">FHW18_003903</name>
</gene>
<evidence type="ECO:0000256" key="9">
    <source>
        <dbReference type="HAMAP-Rule" id="MF_00131"/>
    </source>
</evidence>
<name>A0A7Y9LNF5_9BURK</name>
<dbReference type="PANTHER" id="PTHR43406">
    <property type="entry name" value="TRYPTOPHAN SYNTHASE, ALPHA CHAIN"/>
    <property type="match status" value="1"/>
</dbReference>
<dbReference type="AlphaFoldDB" id="A0A7Y9LNF5"/>
<accession>A0A7Y9LNF5</accession>
<comment type="subunit">
    <text evidence="3 9">Tetramer of two alpha and two beta chains.</text>
</comment>
<organism evidence="12 13">
    <name type="scientific">Pigmentiphaga litoralis</name>
    <dbReference type="NCBI Taxonomy" id="516702"/>
    <lineage>
        <taxon>Bacteria</taxon>
        <taxon>Pseudomonadati</taxon>
        <taxon>Pseudomonadota</taxon>
        <taxon>Betaproteobacteria</taxon>
        <taxon>Burkholderiales</taxon>
        <taxon>Alcaligenaceae</taxon>
        <taxon>Pigmentiphaga</taxon>
    </lineage>
</organism>
<dbReference type="InterPro" id="IPR002028">
    <property type="entry name" value="Trp_synthase_suA"/>
</dbReference>
<keyword evidence="6 9" id="KW-0057">Aromatic amino acid biosynthesis</keyword>
<evidence type="ECO:0000256" key="5">
    <source>
        <dbReference type="ARBA" id="ARBA00022822"/>
    </source>
</evidence>
<feature type="active site" description="Proton acceptor" evidence="9">
    <location>
        <position position="89"/>
    </location>
</feature>
<dbReference type="RefSeq" id="WP_179588301.1">
    <property type="nucleotide sequence ID" value="NZ_JACBYR010000001.1"/>
</dbReference>
<feature type="region of interest" description="Disordered" evidence="11">
    <location>
        <begin position="1"/>
        <end position="23"/>
    </location>
</feature>
<feature type="compositionally biased region" description="Low complexity" evidence="11">
    <location>
        <begin position="12"/>
        <end position="23"/>
    </location>
</feature>
<dbReference type="FunFam" id="3.20.20.70:FF:000037">
    <property type="entry name" value="Tryptophan synthase alpha chain"/>
    <property type="match status" value="1"/>
</dbReference>
<comment type="function">
    <text evidence="1 9">The alpha subunit is responsible for the aldol cleavage of indoleglycerol phosphate to indole and glyceraldehyde 3-phosphate.</text>
</comment>